<reference evidence="3 4" key="1">
    <citation type="submission" date="2018-06" db="EMBL/GenBank/DDBJ databases">
        <title>Genomic Encyclopedia of Archaeal and Bacterial Type Strains, Phase II (KMG-II): from individual species to whole genera.</title>
        <authorList>
            <person name="Goeker M."/>
        </authorList>
    </citation>
    <scope>NUCLEOTIDE SEQUENCE [LARGE SCALE GENOMIC DNA]</scope>
    <source>
        <strain evidence="3 4">ATCC 51348</strain>
    </source>
</reference>
<dbReference type="GO" id="GO:0006355">
    <property type="term" value="P:regulation of DNA-templated transcription"/>
    <property type="evidence" value="ECO:0007669"/>
    <property type="project" value="InterPro"/>
</dbReference>
<evidence type="ECO:0000313" key="4">
    <source>
        <dbReference type="Proteomes" id="UP000249646"/>
    </source>
</evidence>
<accession>A0A2W7G8D7</accession>
<dbReference type="AlphaFoldDB" id="A0A2W7G8D7"/>
<keyword evidence="1" id="KW-0804">Transcription</keyword>
<dbReference type="InterPro" id="IPR007759">
    <property type="entry name" value="Asxl_HARE-HTH"/>
</dbReference>
<evidence type="ECO:0000313" key="3">
    <source>
        <dbReference type="EMBL" id="PZV99857.1"/>
    </source>
</evidence>
<evidence type="ECO:0000259" key="2">
    <source>
        <dbReference type="PROSITE" id="PS51913"/>
    </source>
</evidence>
<dbReference type="EMBL" id="QKUB01000006">
    <property type="protein sequence ID" value="PZV99857.1"/>
    <property type="molecule type" value="Genomic_DNA"/>
</dbReference>
<dbReference type="PROSITE" id="PS51913">
    <property type="entry name" value="HTH_HARE"/>
    <property type="match status" value="1"/>
</dbReference>
<comment type="caution">
    <text evidence="3">The sequence shown here is derived from an EMBL/GenBank/DDBJ whole genome shotgun (WGS) entry which is preliminary data.</text>
</comment>
<dbReference type="Gene3D" id="1.10.10.1250">
    <property type="entry name" value="RNA polymerase, subunit delta, N-terminal domain"/>
    <property type="match status" value="1"/>
</dbReference>
<name>A0A2W7G8D7_9BACT</name>
<dbReference type="Proteomes" id="UP000249646">
    <property type="component" value="Unassembled WGS sequence"/>
</dbReference>
<dbReference type="OrthoDB" id="399771at2"/>
<dbReference type="InterPro" id="IPR038087">
    <property type="entry name" value="RNAP_delta_N_dom_sf"/>
</dbReference>
<proteinExistence type="predicted"/>
<organism evidence="3 4">
    <name type="scientific">Metamycoplasma auris</name>
    <dbReference type="NCBI Taxonomy" id="51363"/>
    <lineage>
        <taxon>Bacteria</taxon>
        <taxon>Bacillati</taxon>
        <taxon>Mycoplasmatota</taxon>
        <taxon>Mycoplasmoidales</taxon>
        <taxon>Metamycoplasmataceae</taxon>
        <taxon>Metamycoplasma</taxon>
    </lineage>
</organism>
<protein>
    <recommendedName>
        <fullName evidence="2">HTH HARE-type domain-containing protein</fullName>
    </recommendedName>
</protein>
<dbReference type="RefSeq" id="WP_111518657.1">
    <property type="nucleotide sequence ID" value="NZ_QKUB01000006.1"/>
</dbReference>
<sequence length="91" mass="11098">MEKQRTEYKTLLDVAQEVLDKRLKMDFSKLFDQVKKILFDRWREEIDPSVDDETILLKKRGELYRLLTVDGRFFHNSDGTWTTKRPEYIRN</sequence>
<evidence type="ECO:0000256" key="1">
    <source>
        <dbReference type="ARBA" id="ARBA00023163"/>
    </source>
</evidence>
<dbReference type="NCBIfam" id="NF045964">
    <property type="entry name" value="RNAP_delt_plasma"/>
    <property type="match status" value="1"/>
</dbReference>
<gene>
    <name evidence="3" type="ORF">BCF89_10616</name>
</gene>
<keyword evidence="4" id="KW-1185">Reference proteome</keyword>
<feature type="domain" description="HTH HARE-type" evidence="2">
    <location>
        <begin position="9"/>
        <end position="86"/>
    </location>
</feature>